<evidence type="ECO:0000313" key="3">
    <source>
        <dbReference type="Proteomes" id="UP000037566"/>
    </source>
</evidence>
<feature type="domain" description="VOC" evidence="1">
    <location>
        <begin position="2"/>
        <end position="120"/>
    </location>
</feature>
<sequence length="162" mass="17646">MKFASTRLIAADINAMVAFYELVTGQPAEWLAPQFAEIVTPGATLAICSAETVALFREGTAEPGANRTAILEFRVDDVDAVFARLKNRVDVVIEPKLLPWGNRTAQFRDPEGTIISLFTPLTKAARARFGTRRQRVANRSIISIDNIQESGGRGGERPSSGN</sequence>
<evidence type="ECO:0000259" key="1">
    <source>
        <dbReference type="PROSITE" id="PS51819"/>
    </source>
</evidence>
<proteinExistence type="predicted"/>
<dbReference type="Proteomes" id="UP000037566">
    <property type="component" value="Unassembled WGS sequence"/>
</dbReference>
<organism evidence="2 3">
    <name type="scientific">Komagataeibacter europaeus</name>
    <name type="common">Gluconacetobacter europaeus</name>
    <dbReference type="NCBI Taxonomy" id="33995"/>
    <lineage>
        <taxon>Bacteria</taxon>
        <taxon>Pseudomonadati</taxon>
        <taxon>Pseudomonadota</taxon>
        <taxon>Alphaproteobacteria</taxon>
        <taxon>Acetobacterales</taxon>
        <taxon>Acetobacteraceae</taxon>
        <taxon>Komagataeibacter</taxon>
    </lineage>
</organism>
<dbReference type="InterPro" id="IPR037523">
    <property type="entry name" value="VOC_core"/>
</dbReference>
<gene>
    <name evidence="2" type="ORF">KOEU_34790</name>
</gene>
<dbReference type="InterPro" id="IPR029068">
    <property type="entry name" value="Glyas_Bleomycin-R_OHBP_Dase"/>
</dbReference>
<dbReference type="OrthoDB" id="9798430at2"/>
<protein>
    <submittedName>
        <fullName evidence="2">Glyoxalase-like domain protein</fullName>
    </submittedName>
</protein>
<comment type="caution">
    <text evidence="2">The sequence shown here is derived from an EMBL/GenBank/DDBJ whole genome shotgun (WGS) entry which is preliminary data.</text>
</comment>
<evidence type="ECO:0000313" key="2">
    <source>
        <dbReference type="EMBL" id="KON63034.1"/>
    </source>
</evidence>
<reference evidence="2" key="1">
    <citation type="submission" date="2015-08" db="EMBL/GenBank/DDBJ databases">
        <title>Draft genome sequence of Komagataeibacter europaeus CECT 8546 a cellulose producer strain from vinegar produced by the traditional method.</title>
        <authorList>
            <person name="Poehlein A."/>
            <person name="Valera M.J."/>
            <person name="Haack F.S."/>
            <person name="Mas A."/>
            <person name="Daniel R."/>
            <person name="Streit W.R."/>
            <person name="Mateo E."/>
        </authorList>
    </citation>
    <scope>NUCLEOTIDE SEQUENCE [LARGE SCALE GENOMIC DNA]</scope>
    <source>
        <strain evidence="2">CECT 8546</strain>
    </source>
</reference>
<dbReference type="PATRIC" id="fig|33995.3.peg.3849"/>
<dbReference type="Pfam" id="PF00903">
    <property type="entry name" value="Glyoxalase"/>
    <property type="match status" value="1"/>
</dbReference>
<dbReference type="InterPro" id="IPR004360">
    <property type="entry name" value="Glyas_Fos-R_dOase_dom"/>
</dbReference>
<dbReference type="Gene3D" id="3.10.180.10">
    <property type="entry name" value="2,3-Dihydroxybiphenyl 1,2-Dioxygenase, domain 1"/>
    <property type="match status" value="1"/>
</dbReference>
<dbReference type="PROSITE" id="PS51819">
    <property type="entry name" value="VOC"/>
    <property type="match status" value="1"/>
</dbReference>
<dbReference type="SUPFAM" id="SSF54593">
    <property type="entry name" value="Glyoxalase/Bleomycin resistance protein/Dihydroxybiphenyl dioxygenase"/>
    <property type="match status" value="1"/>
</dbReference>
<dbReference type="RefSeq" id="WP_082267098.1">
    <property type="nucleotide sequence ID" value="NZ_LHUQ01000047.1"/>
</dbReference>
<dbReference type="AlphaFoldDB" id="A0A0M0ECP2"/>
<name>A0A0M0ECP2_KOMEU</name>
<dbReference type="STRING" id="33995.KOEU_34790"/>
<dbReference type="EMBL" id="LHUQ01000047">
    <property type="protein sequence ID" value="KON63034.1"/>
    <property type="molecule type" value="Genomic_DNA"/>
</dbReference>
<accession>A0A0M0ECP2</accession>
<keyword evidence="3" id="KW-1185">Reference proteome</keyword>